<name>A0A0F9D352_9ZZZZ</name>
<evidence type="ECO:0000313" key="1">
    <source>
        <dbReference type="EMBL" id="KKL48156.1"/>
    </source>
</evidence>
<protein>
    <submittedName>
        <fullName evidence="1">Uncharacterized protein</fullName>
    </submittedName>
</protein>
<reference evidence="1" key="1">
    <citation type="journal article" date="2015" name="Nature">
        <title>Complex archaea that bridge the gap between prokaryotes and eukaryotes.</title>
        <authorList>
            <person name="Spang A."/>
            <person name="Saw J.H."/>
            <person name="Jorgensen S.L."/>
            <person name="Zaremba-Niedzwiedzka K."/>
            <person name="Martijn J."/>
            <person name="Lind A.E."/>
            <person name="van Eijk R."/>
            <person name="Schleper C."/>
            <person name="Guy L."/>
            <person name="Ettema T.J."/>
        </authorList>
    </citation>
    <scope>NUCLEOTIDE SEQUENCE</scope>
</reference>
<organism evidence="1">
    <name type="scientific">marine sediment metagenome</name>
    <dbReference type="NCBI Taxonomy" id="412755"/>
    <lineage>
        <taxon>unclassified sequences</taxon>
        <taxon>metagenomes</taxon>
        <taxon>ecological metagenomes</taxon>
    </lineage>
</organism>
<comment type="caution">
    <text evidence="1">The sequence shown here is derived from an EMBL/GenBank/DDBJ whole genome shotgun (WGS) entry which is preliminary data.</text>
</comment>
<accession>A0A0F9D352</accession>
<dbReference type="AlphaFoldDB" id="A0A0F9D352"/>
<dbReference type="EMBL" id="LAZR01033415">
    <property type="protein sequence ID" value="KKL48156.1"/>
    <property type="molecule type" value="Genomic_DNA"/>
</dbReference>
<gene>
    <name evidence="1" type="ORF">LCGC14_2328370</name>
</gene>
<sequence length="30" mass="3488">MENGNPDRTKLSEEYGVRGPRWTAAVYDFK</sequence>
<feature type="non-terminal residue" evidence="1">
    <location>
        <position position="30"/>
    </location>
</feature>
<proteinExistence type="predicted"/>